<dbReference type="PaxDb" id="170187-SP_0461"/>
<dbReference type="SMR" id="A0A0H2UNQ4"/>
<feature type="domain" description="Mga helix-turn-helix" evidence="1">
    <location>
        <begin position="77"/>
        <end position="155"/>
    </location>
</feature>
<dbReference type="EnsemblBacteria" id="AAK74621">
    <property type="protein sequence ID" value="AAK74621"/>
    <property type="gene ID" value="SP_0461"/>
</dbReference>
<proteinExistence type="predicted"/>
<dbReference type="BioCyc" id="SPNE170187:G1FZB-478-MONOMER"/>
<dbReference type="InterPro" id="IPR007737">
    <property type="entry name" value="Mga_HTH"/>
</dbReference>
<sequence length="509" mass="59913">MLNKYIEKRITDKITILNILLDIRSIELDELSTLTSLQSKSLLSILQELQETFEEELTFNLDTQQVQLIEHHSHQTNYYFHQLYNQSTILKILRFFLLQGNQSFNEFTQKEYISIATGYRVRQKCGLLLRSVGLDLVKNQVVGPEYRIRFLIALLQFHFGIEIYDLNDGSMDWVTHMIVQSNSQLSHELLEITPDEYVHFSILVALTWKRREFPLEFPESKEFEKLKNLFMYPILMEHCQTYLEPHANMTFTQEELDYIFLVYCSANSSFSKDKWNQEKKTHTIQLILQHTRGKHLLSKFKNILGNDISNSLSFLTALTFLTRTFLFGLQNLVPYYNYYEHYGIESDKPLYHISKAIVQEWMTEQKIEGVIDQHRLYLFSLYLTETIFSSLPAIPIFIILNNQADVNLIKSIILRNFTDKVASVTGYNILISPPPSEEHLTEPLIIITTKEYLPYVKKQYPKGKHHFLTIALDLHVSQQRLIYQTIVDIRKEAFDKRVAMIAKKAHYLL</sequence>
<name>A0A0H2UNQ4_STRPN</name>
<dbReference type="Pfam" id="PF08280">
    <property type="entry name" value="HTH_Mga"/>
    <property type="match status" value="1"/>
</dbReference>
<evidence type="ECO:0000313" key="4">
    <source>
        <dbReference type="EMBL" id="AAK74621.1"/>
    </source>
</evidence>
<evidence type="ECO:0000259" key="3">
    <source>
        <dbReference type="Pfam" id="PF08280"/>
    </source>
</evidence>
<evidence type="ECO:0000259" key="2">
    <source>
        <dbReference type="Pfam" id="PF08270"/>
    </source>
</evidence>
<dbReference type="EMBL" id="AE005672">
    <property type="protein sequence ID" value="AAK74621.1"/>
    <property type="molecule type" value="Genomic_DNA"/>
</dbReference>
<organism evidence="4 5">
    <name type="scientific">Streptococcus pneumoniae serotype 4 (strain ATCC BAA-334 / TIGR4)</name>
    <dbReference type="NCBI Taxonomy" id="170187"/>
    <lineage>
        <taxon>Bacteria</taxon>
        <taxon>Bacillati</taxon>
        <taxon>Bacillota</taxon>
        <taxon>Bacilli</taxon>
        <taxon>Lactobacillales</taxon>
        <taxon>Streptococcaceae</taxon>
        <taxon>Streptococcus</taxon>
    </lineage>
</organism>
<evidence type="ECO:0000259" key="1">
    <source>
        <dbReference type="Pfam" id="PF05043"/>
    </source>
</evidence>
<dbReference type="AlphaFoldDB" id="A0A0H2UNQ4"/>
<evidence type="ECO:0000313" key="5">
    <source>
        <dbReference type="Proteomes" id="UP000000585"/>
    </source>
</evidence>
<dbReference type="eggNOG" id="COG3711">
    <property type="taxonomic scope" value="Bacteria"/>
</dbReference>
<dbReference type="Pfam" id="PF08270">
    <property type="entry name" value="PRD_Mga"/>
    <property type="match status" value="1"/>
</dbReference>
<dbReference type="Pfam" id="PF05043">
    <property type="entry name" value="Mga"/>
    <property type="match status" value="1"/>
</dbReference>
<keyword evidence="5" id="KW-1185">Reference proteome</keyword>
<gene>
    <name evidence="4" type="ordered locus">SP_0461</name>
</gene>
<dbReference type="RefSeq" id="WP_000933117.1">
    <property type="nucleotide sequence ID" value="NC_003028.3"/>
</dbReference>
<accession>A0A0H2UNQ4</accession>
<dbReference type="Proteomes" id="UP000000585">
    <property type="component" value="Chromosome"/>
</dbReference>
<dbReference type="InterPro" id="IPR013236">
    <property type="entry name" value="Mga_PRD_dom"/>
</dbReference>
<dbReference type="KEGG" id="spn:SP_0461"/>
<reference evidence="4 5" key="1">
    <citation type="journal article" date="2001" name="Science">
        <title>Complete genome sequence of a virulent isolate of Streptococcus pneumoniae.</title>
        <authorList>
            <person name="Tettelin H."/>
            <person name="Nelson K.E."/>
            <person name="Paulsen I.T."/>
            <person name="Eisen J.A."/>
            <person name="Read T.D."/>
            <person name="Peterson S."/>
            <person name="Heidelberg J."/>
            <person name="DeBoy R.T."/>
            <person name="Haft D.H."/>
            <person name="Dodson R.J."/>
            <person name="Durkin A.S."/>
            <person name="Gwinn M."/>
            <person name="Kolonay J.F."/>
            <person name="Nelson W.C."/>
            <person name="Peterson J.D."/>
            <person name="Umayam L.A."/>
            <person name="White O."/>
            <person name="Salzberg S.L."/>
            <person name="Lewis M.R."/>
            <person name="Radune D."/>
            <person name="Holtzapple E."/>
            <person name="Khouri H."/>
            <person name="Wolf A.M."/>
            <person name="Utterback T.R."/>
            <person name="Hansen C.L."/>
            <person name="McDonald L.A."/>
            <person name="Feldblyum T.V."/>
            <person name="Angiuoli S."/>
            <person name="Dickinson T."/>
            <person name="Hickey E.K."/>
            <person name="Holt I.E."/>
            <person name="Loftus B.J."/>
            <person name="Yang F."/>
            <person name="Smith H.O."/>
            <person name="Venter J.C."/>
            <person name="Dougherty B.A."/>
            <person name="Morrison D.A."/>
            <person name="Hollingshead S.K."/>
            <person name="Fraser C.M."/>
        </authorList>
    </citation>
    <scope>NUCLEOTIDE SEQUENCE [LARGE SCALE GENOMIC DNA]</scope>
    <source>
        <strain evidence="5">ATCC BAA-334 / TIGR4</strain>
    </source>
</reference>
<protein>
    <submittedName>
        <fullName evidence="4">Transcriptional regulator</fullName>
    </submittedName>
</protein>
<dbReference type="InterPro" id="IPR013199">
    <property type="entry name" value="HTH_Mga_DNA-bd_dom"/>
</dbReference>
<feature type="domain" description="M protein trans-acting positive regulator (MGA) PRD" evidence="2">
    <location>
        <begin position="195"/>
        <end position="334"/>
    </location>
</feature>
<feature type="domain" description="M protein trans-acting positive regulator (MGA) HTH" evidence="3">
    <location>
        <begin position="7"/>
        <end position="64"/>
    </location>
</feature>